<protein>
    <recommendedName>
        <fullName evidence="4">Lipoprotein</fullName>
    </recommendedName>
</protein>
<reference evidence="3" key="1">
    <citation type="journal article" date="2019" name="Int. J. Syst. Evol. Microbiol.">
        <title>The Global Catalogue of Microorganisms (GCM) 10K type strain sequencing project: providing services to taxonomists for standard genome sequencing and annotation.</title>
        <authorList>
            <consortium name="The Broad Institute Genomics Platform"/>
            <consortium name="The Broad Institute Genome Sequencing Center for Infectious Disease"/>
            <person name="Wu L."/>
            <person name="Ma J."/>
        </authorList>
    </citation>
    <scope>NUCLEOTIDE SEQUENCE [LARGE SCALE GENOMIC DNA]</scope>
    <source>
        <strain evidence="3">JCM 17068</strain>
    </source>
</reference>
<organism evidence="2 3">
    <name type="scientific">Flavobacterium chungnamense</name>
    <dbReference type="NCBI Taxonomy" id="706182"/>
    <lineage>
        <taxon>Bacteria</taxon>
        <taxon>Pseudomonadati</taxon>
        <taxon>Bacteroidota</taxon>
        <taxon>Flavobacteriia</taxon>
        <taxon>Flavobacteriales</taxon>
        <taxon>Flavobacteriaceae</taxon>
        <taxon>Flavobacterium</taxon>
    </lineage>
</organism>
<gene>
    <name evidence="2" type="ORF">GCM10022388_22210</name>
</gene>
<evidence type="ECO:0000313" key="3">
    <source>
        <dbReference type="Proteomes" id="UP001500426"/>
    </source>
</evidence>
<dbReference type="Proteomes" id="UP001500426">
    <property type="component" value="Unassembled WGS sequence"/>
</dbReference>
<proteinExistence type="predicted"/>
<evidence type="ECO:0000313" key="2">
    <source>
        <dbReference type="EMBL" id="GAA4055224.1"/>
    </source>
</evidence>
<keyword evidence="3" id="KW-1185">Reference proteome</keyword>
<sequence>MKTKFLITSLLLIFLTSCSSDNDNNSDNGNESPTEFLPLKNNNYWTYDIDSDLSSTTNPLTRDSIYVANDTLINSVTYKKLKTLNIPTGFFSSTLRNNGIKIDGSKLLMTGNFSFDFGLTSPISLNVTDFIFFKESAIVGQVLSTTSGTINQTVQTYPLTIDYTLKSVYNGSQASYLFPNGDDYADIRKTKIVLNLKITTVQTVSGIPVTITIMPAQDVIVSNQYYSKNVGMIYANTVLNYQLNSIPNVTLPIPSTFNQTQTESIKSFLIN</sequence>
<evidence type="ECO:0008006" key="4">
    <source>
        <dbReference type="Google" id="ProtNLM"/>
    </source>
</evidence>
<keyword evidence="1" id="KW-0732">Signal</keyword>
<comment type="caution">
    <text evidence="2">The sequence shown here is derived from an EMBL/GenBank/DDBJ whole genome shotgun (WGS) entry which is preliminary data.</text>
</comment>
<dbReference type="PROSITE" id="PS51257">
    <property type="entry name" value="PROKAR_LIPOPROTEIN"/>
    <property type="match status" value="1"/>
</dbReference>
<accession>A0ABP7UYU3</accession>
<evidence type="ECO:0000256" key="1">
    <source>
        <dbReference type="SAM" id="SignalP"/>
    </source>
</evidence>
<dbReference type="RefSeq" id="WP_345094569.1">
    <property type="nucleotide sequence ID" value="NZ_BAABCS010000020.1"/>
</dbReference>
<feature type="chain" id="PRO_5047005179" description="Lipoprotein" evidence="1">
    <location>
        <begin position="22"/>
        <end position="271"/>
    </location>
</feature>
<name>A0ABP7UYU3_9FLAO</name>
<dbReference type="EMBL" id="BAABCS010000020">
    <property type="protein sequence ID" value="GAA4055224.1"/>
    <property type="molecule type" value="Genomic_DNA"/>
</dbReference>
<feature type="signal peptide" evidence="1">
    <location>
        <begin position="1"/>
        <end position="21"/>
    </location>
</feature>